<feature type="compositionally biased region" description="Basic and acidic residues" evidence="1">
    <location>
        <begin position="1"/>
        <end position="13"/>
    </location>
</feature>
<feature type="region of interest" description="Disordered" evidence="1">
    <location>
        <begin position="1"/>
        <end position="31"/>
    </location>
</feature>
<evidence type="ECO:0000313" key="2">
    <source>
        <dbReference type="EMBL" id="KIO27626.1"/>
    </source>
</evidence>
<name>A0A0C3QK34_9AGAM</name>
<dbReference type="OrthoDB" id="3309592at2759"/>
<proteinExistence type="predicted"/>
<reference evidence="3" key="2">
    <citation type="submission" date="2015-01" db="EMBL/GenBank/DDBJ databases">
        <title>Evolutionary Origins and Diversification of the Mycorrhizal Mutualists.</title>
        <authorList>
            <consortium name="DOE Joint Genome Institute"/>
            <consortium name="Mycorrhizal Genomics Consortium"/>
            <person name="Kohler A."/>
            <person name="Kuo A."/>
            <person name="Nagy L.G."/>
            <person name="Floudas D."/>
            <person name="Copeland A."/>
            <person name="Barry K.W."/>
            <person name="Cichocki N."/>
            <person name="Veneault-Fourrey C."/>
            <person name="LaButti K."/>
            <person name="Lindquist E.A."/>
            <person name="Lipzen A."/>
            <person name="Lundell T."/>
            <person name="Morin E."/>
            <person name="Murat C."/>
            <person name="Riley R."/>
            <person name="Ohm R."/>
            <person name="Sun H."/>
            <person name="Tunlid A."/>
            <person name="Henrissat B."/>
            <person name="Grigoriev I.V."/>
            <person name="Hibbett D.S."/>
            <person name="Martin F."/>
        </authorList>
    </citation>
    <scope>NUCLEOTIDE SEQUENCE [LARGE SCALE GENOMIC DNA]</scope>
    <source>
        <strain evidence="3">MUT 4182</strain>
    </source>
</reference>
<accession>A0A0C3QK34</accession>
<dbReference type="Proteomes" id="UP000054248">
    <property type="component" value="Unassembled WGS sequence"/>
</dbReference>
<evidence type="ECO:0000256" key="1">
    <source>
        <dbReference type="SAM" id="MobiDB-lite"/>
    </source>
</evidence>
<sequence length="241" mass="27763">MAPKYDEITDSGRESPAFSLNGKRTFHDPIEHSTHNKICPELVKNPYRMNLPKRDVVRILVFANRICDNLNRSVSKQEEEFLRPAGFTGQRRYKDYYRVHGHSIIIIDMYAKRGIEIQVEAPRTAEEVVTTIRQRQYLDVCRGTLNGSKTLPRILLKVEKILEEPTNMLVLPFQWTKQFKARKTVNPDYIAVKDRREYAGRAGDHRPLYGSGFPGFSAIGIWPITFGGVRAYTTRSGLVFM</sequence>
<evidence type="ECO:0000313" key="3">
    <source>
        <dbReference type="Proteomes" id="UP000054248"/>
    </source>
</evidence>
<dbReference type="EMBL" id="KN823006">
    <property type="protein sequence ID" value="KIO27626.1"/>
    <property type="molecule type" value="Genomic_DNA"/>
</dbReference>
<organism evidence="2 3">
    <name type="scientific">Tulasnella calospora MUT 4182</name>
    <dbReference type="NCBI Taxonomy" id="1051891"/>
    <lineage>
        <taxon>Eukaryota</taxon>
        <taxon>Fungi</taxon>
        <taxon>Dikarya</taxon>
        <taxon>Basidiomycota</taxon>
        <taxon>Agaricomycotina</taxon>
        <taxon>Agaricomycetes</taxon>
        <taxon>Cantharellales</taxon>
        <taxon>Tulasnellaceae</taxon>
        <taxon>Tulasnella</taxon>
    </lineage>
</organism>
<dbReference type="AlphaFoldDB" id="A0A0C3QK34"/>
<protein>
    <submittedName>
        <fullName evidence="2">Uncharacterized protein</fullName>
    </submittedName>
</protein>
<gene>
    <name evidence="2" type="ORF">M407DRAFT_7207</name>
</gene>
<reference evidence="2 3" key="1">
    <citation type="submission" date="2014-04" db="EMBL/GenBank/DDBJ databases">
        <authorList>
            <consortium name="DOE Joint Genome Institute"/>
            <person name="Kuo A."/>
            <person name="Girlanda M."/>
            <person name="Perotto S."/>
            <person name="Kohler A."/>
            <person name="Nagy L.G."/>
            <person name="Floudas D."/>
            <person name="Copeland A."/>
            <person name="Barry K.W."/>
            <person name="Cichocki N."/>
            <person name="Veneault-Fourrey C."/>
            <person name="LaButti K."/>
            <person name="Lindquist E.A."/>
            <person name="Lipzen A."/>
            <person name="Lundell T."/>
            <person name="Morin E."/>
            <person name="Murat C."/>
            <person name="Sun H."/>
            <person name="Tunlid A."/>
            <person name="Henrissat B."/>
            <person name="Grigoriev I.V."/>
            <person name="Hibbett D.S."/>
            <person name="Martin F."/>
            <person name="Nordberg H.P."/>
            <person name="Cantor M.N."/>
            <person name="Hua S.X."/>
        </authorList>
    </citation>
    <scope>NUCLEOTIDE SEQUENCE [LARGE SCALE GENOMIC DNA]</scope>
    <source>
        <strain evidence="2 3">MUT 4182</strain>
    </source>
</reference>
<keyword evidence="3" id="KW-1185">Reference proteome</keyword>
<dbReference type="HOGENOM" id="CLU_1152465_0_0_1"/>